<dbReference type="SMART" id="SM00248">
    <property type="entry name" value="ANK"/>
    <property type="match status" value="7"/>
</dbReference>
<name>A0A8H4SUR4_9HYPO</name>
<evidence type="ECO:0000259" key="4">
    <source>
        <dbReference type="Pfam" id="PF24883"/>
    </source>
</evidence>
<dbReference type="AlphaFoldDB" id="A0A8H4SUR4"/>
<dbReference type="Pfam" id="PF12796">
    <property type="entry name" value="Ank_2"/>
    <property type="match status" value="2"/>
</dbReference>
<dbReference type="InterPro" id="IPR056884">
    <property type="entry name" value="NPHP3-like_N"/>
</dbReference>
<sequence length="1165" mass="130630">MNTIVRGKRKLSETNDSDSLPDYEVIVKKQKTARQDGDSPRSLSAHGYTVGWICALPIELAAAQAMLDHVHDSLAISADDSNAYTLGDMAGHNVVMACLPVHHYGTVNAATVANNMHRSFPSISLRLMVGIGGGVPSRGDIRLGDVVVSDQIIQYDLGKTIQEGEFLRTGAPVKPPQKLLTAVSKLQAQYASRPSNIPALLNRMVEKNPMMAKFTRQDILQDRLFDSTYDHVDSAETCDSCSKSREILRPQRPSADPKIHCGVICSGNQVMRHGETRDKLASEMGAICFEMEAAGLMDHFPSLVVRGICDYADSHKNKQWQEYASATAAAYARELLSIIPAGRAKRTKEENAARRHSLLQSLSFDYINSRRSAIKNQHSNTCSWLLTHADYLDWANPGKASEHHGFLWIKGKPGAGKSTIMNFAYEEALKDKSNTVLSFFFNARGDDLERSVVGMHRTLLFQLLTAIPALLEVFDNSTHEDKLQVLLEELKEQKRDIHWDVEVLRSLLQDAVQKLGEGRLVCFIDALDECAEDEVEEMVEYFEDLGASAVETKTRLRICFSSRHYPHIDIKYGLKLVLELQQGHEKDISLYIQQKLKIGKSESSAAIRSKMQVKSGGVFMWVVLVVGILNEEYKNGRIFAVKKRLEILPTKLSDLFKEIISRDQKNLQDMKLCIQWILFARRPLKLEEYYFAVVSALNPEELSEWDEEEISRDDMYRFLLSSSKGLAEITKDATPTVQFIHESVREFFFKDGQQELWPDLKENFECASHDQLKRCCYAWIQLDLWAEAPYSTQHSNATKSLTRASRANFPFLDYATQSVLWHANAAAGEMSQQSFLETFNLGAWIHLSNLVQTSQARQLTAKASMIYILAENNYTNLIETTLRLDPRIHIEGERHGYPLFAAAVNGHQEAVSALLRGADTSIKQNTSSELLYGRDFRSFDGQTPLQWAIQFNRVGLAKHLIHSEEVKRNLSDGSGKEVLFWAAENGFTEIVRMMLSIENISVNSRNTHRETPLHIAARSGRLDVVKLLLQIKGIDCEPRNDRDLTPLLSAVERCYGDVVKVLLEAGNCNANMKDGHGQTLLSRAASDGSCSMVKLLLGARDINVNLRDNDGKTPIMSAAMLGHFDAVKLLLGAEGIKVNLVDHLGKTARDYAIIFGQQAILDRLL</sequence>
<dbReference type="Pfam" id="PF24883">
    <property type="entry name" value="NPHP3_N"/>
    <property type="match status" value="1"/>
</dbReference>
<dbReference type="SUPFAM" id="SSF48403">
    <property type="entry name" value="Ankyrin repeat"/>
    <property type="match status" value="2"/>
</dbReference>
<dbReference type="PANTHER" id="PTHR46082:SF11">
    <property type="entry name" value="AAA+ ATPASE DOMAIN-CONTAINING PROTEIN-RELATED"/>
    <property type="match status" value="1"/>
</dbReference>
<feature type="repeat" description="ANK" evidence="2">
    <location>
        <begin position="1008"/>
        <end position="1030"/>
    </location>
</feature>
<organism evidence="5 6">
    <name type="scientific">Fusarium gaditjirri</name>
    <dbReference type="NCBI Taxonomy" id="282569"/>
    <lineage>
        <taxon>Eukaryota</taxon>
        <taxon>Fungi</taxon>
        <taxon>Dikarya</taxon>
        <taxon>Ascomycota</taxon>
        <taxon>Pezizomycotina</taxon>
        <taxon>Sordariomycetes</taxon>
        <taxon>Hypocreomycetidae</taxon>
        <taxon>Hypocreales</taxon>
        <taxon>Nectriaceae</taxon>
        <taxon>Fusarium</taxon>
        <taxon>Fusarium nisikadoi species complex</taxon>
    </lineage>
</organism>
<evidence type="ECO:0000256" key="1">
    <source>
        <dbReference type="ARBA" id="ARBA00022737"/>
    </source>
</evidence>
<keyword evidence="1" id="KW-0677">Repeat</keyword>
<dbReference type="PANTHER" id="PTHR46082">
    <property type="entry name" value="ATP/GTP-BINDING PROTEIN-RELATED"/>
    <property type="match status" value="1"/>
</dbReference>
<feature type="domain" description="Nephrocystin 3-like N-terminal" evidence="4">
    <location>
        <begin position="380"/>
        <end position="563"/>
    </location>
</feature>
<reference evidence="5" key="2">
    <citation type="submission" date="2020-05" db="EMBL/GenBank/DDBJ databases">
        <authorList>
            <person name="Kim H.-S."/>
            <person name="Proctor R.H."/>
            <person name="Brown D.W."/>
        </authorList>
    </citation>
    <scope>NUCLEOTIDE SEQUENCE</scope>
    <source>
        <strain evidence="5">NRRL 45417</strain>
    </source>
</reference>
<evidence type="ECO:0008006" key="7">
    <source>
        <dbReference type="Google" id="ProtNLM"/>
    </source>
</evidence>
<feature type="domain" description="Nucleoside phosphorylase" evidence="3">
    <location>
        <begin position="53"/>
        <end position="331"/>
    </location>
</feature>
<dbReference type="SUPFAM" id="SSF52540">
    <property type="entry name" value="P-loop containing nucleoside triphosphate hydrolases"/>
    <property type="match status" value="1"/>
</dbReference>
<dbReference type="InterPro" id="IPR027417">
    <property type="entry name" value="P-loop_NTPase"/>
</dbReference>
<dbReference type="PROSITE" id="PS50297">
    <property type="entry name" value="ANK_REP_REGION"/>
    <property type="match status" value="2"/>
</dbReference>
<dbReference type="Gene3D" id="3.40.50.1580">
    <property type="entry name" value="Nucleoside phosphorylase domain"/>
    <property type="match status" value="1"/>
</dbReference>
<evidence type="ECO:0000313" key="5">
    <source>
        <dbReference type="EMBL" id="KAF4945998.1"/>
    </source>
</evidence>
<gene>
    <name evidence="5" type="ORF">FGADI_11501</name>
</gene>
<protein>
    <recommendedName>
        <fullName evidence="7">Nucleoside phosphorylase domain-containing protein</fullName>
    </recommendedName>
</protein>
<dbReference type="InterPro" id="IPR002110">
    <property type="entry name" value="Ankyrin_rpt"/>
</dbReference>
<proteinExistence type="predicted"/>
<dbReference type="InterPro" id="IPR053137">
    <property type="entry name" value="NLR-like"/>
</dbReference>
<comment type="caution">
    <text evidence="5">The sequence shown here is derived from an EMBL/GenBank/DDBJ whole genome shotgun (WGS) entry which is preliminary data.</text>
</comment>
<accession>A0A8H4SUR4</accession>
<dbReference type="Gene3D" id="3.40.50.300">
    <property type="entry name" value="P-loop containing nucleotide triphosphate hydrolases"/>
    <property type="match status" value="1"/>
</dbReference>
<evidence type="ECO:0000256" key="2">
    <source>
        <dbReference type="PROSITE-ProRule" id="PRU00023"/>
    </source>
</evidence>
<dbReference type="InterPro" id="IPR036770">
    <property type="entry name" value="Ankyrin_rpt-contain_sf"/>
</dbReference>
<dbReference type="SUPFAM" id="SSF53167">
    <property type="entry name" value="Purine and uridine phosphorylases"/>
    <property type="match status" value="1"/>
</dbReference>
<keyword evidence="6" id="KW-1185">Reference proteome</keyword>
<dbReference type="GO" id="GO:0009116">
    <property type="term" value="P:nucleoside metabolic process"/>
    <property type="evidence" value="ECO:0007669"/>
    <property type="project" value="InterPro"/>
</dbReference>
<dbReference type="OrthoDB" id="194358at2759"/>
<dbReference type="InterPro" id="IPR000845">
    <property type="entry name" value="Nucleoside_phosphorylase_d"/>
</dbReference>
<dbReference type="EMBL" id="JABFAI010000342">
    <property type="protein sequence ID" value="KAF4945998.1"/>
    <property type="molecule type" value="Genomic_DNA"/>
</dbReference>
<keyword evidence="2" id="KW-0040">ANK repeat</keyword>
<dbReference type="GO" id="GO:0003824">
    <property type="term" value="F:catalytic activity"/>
    <property type="evidence" value="ECO:0007669"/>
    <property type="project" value="InterPro"/>
</dbReference>
<dbReference type="Proteomes" id="UP000604273">
    <property type="component" value="Unassembled WGS sequence"/>
</dbReference>
<feature type="repeat" description="ANK" evidence="2">
    <location>
        <begin position="1110"/>
        <end position="1143"/>
    </location>
</feature>
<reference evidence="5" key="1">
    <citation type="journal article" date="2020" name="BMC Genomics">
        <title>Correction to: Identification and distribution of gene clusters required for synthesis of sphingolipid metabolism inhibitors in diverse species of the filamentous fungus Fusarium.</title>
        <authorList>
            <person name="Kim H.S."/>
            <person name="Lohmar J.M."/>
            <person name="Busman M."/>
            <person name="Brown D.W."/>
            <person name="Naumann T.A."/>
            <person name="Divon H.H."/>
            <person name="Lysoe E."/>
            <person name="Uhlig S."/>
            <person name="Proctor R.H."/>
        </authorList>
    </citation>
    <scope>NUCLEOTIDE SEQUENCE</scope>
    <source>
        <strain evidence="5">NRRL 45417</strain>
    </source>
</reference>
<dbReference type="PROSITE" id="PS50088">
    <property type="entry name" value="ANK_REPEAT"/>
    <property type="match status" value="2"/>
</dbReference>
<dbReference type="Gene3D" id="1.25.40.20">
    <property type="entry name" value="Ankyrin repeat-containing domain"/>
    <property type="match status" value="2"/>
</dbReference>
<evidence type="ECO:0000259" key="3">
    <source>
        <dbReference type="Pfam" id="PF01048"/>
    </source>
</evidence>
<evidence type="ECO:0000313" key="6">
    <source>
        <dbReference type="Proteomes" id="UP000604273"/>
    </source>
</evidence>
<dbReference type="InterPro" id="IPR035994">
    <property type="entry name" value="Nucleoside_phosphorylase_sf"/>
</dbReference>
<dbReference type="Pfam" id="PF01048">
    <property type="entry name" value="PNP_UDP_1"/>
    <property type="match status" value="1"/>
</dbReference>